<sequence>MGAALSPPCAPTQFITPPSPAIVRAPCDLWALLPASISVYYLPTIWIPLSLSLLASNALRCSGIAYFHPRRSQLYFPLKLVLCAPVCFLRIQMAPPSSCLFLAPAPVPAAPCFQRRLALNSPSNPPLRFATARRLRCLYSAPLFPPPSAAGPAPPRFQRHPTFLVIPSRTPPRACWPLDAPVASVQRLRHPCRFCLAPTPVPAPPRFQHRPTLVGIPSRNSSLRFAAARSSCLCLPAARHPPSPPIAAAHRPPCSGSCSCSRAPALLAVVEFLTAPPFALDLLDPARGLRTRPARCRHAPFPPRPLPTCSPLLRALTTLPAPTTRDVWSFFIAPRRLDWISSPLLSTTRALAPPPYRLSPALAS</sequence>
<evidence type="ECO:0000313" key="2">
    <source>
        <dbReference type="Proteomes" id="UP001218218"/>
    </source>
</evidence>
<reference evidence="1" key="1">
    <citation type="submission" date="2023-03" db="EMBL/GenBank/DDBJ databases">
        <title>Massive genome expansion in bonnet fungi (Mycena s.s.) driven by repeated elements and novel gene families across ecological guilds.</title>
        <authorList>
            <consortium name="Lawrence Berkeley National Laboratory"/>
            <person name="Harder C.B."/>
            <person name="Miyauchi S."/>
            <person name="Viragh M."/>
            <person name="Kuo A."/>
            <person name="Thoen E."/>
            <person name="Andreopoulos B."/>
            <person name="Lu D."/>
            <person name="Skrede I."/>
            <person name="Drula E."/>
            <person name="Henrissat B."/>
            <person name="Morin E."/>
            <person name="Kohler A."/>
            <person name="Barry K."/>
            <person name="LaButti K."/>
            <person name="Morin E."/>
            <person name="Salamov A."/>
            <person name="Lipzen A."/>
            <person name="Mereny Z."/>
            <person name="Hegedus B."/>
            <person name="Baldrian P."/>
            <person name="Stursova M."/>
            <person name="Weitz H."/>
            <person name="Taylor A."/>
            <person name="Grigoriev I.V."/>
            <person name="Nagy L.G."/>
            <person name="Martin F."/>
            <person name="Kauserud H."/>
        </authorList>
    </citation>
    <scope>NUCLEOTIDE SEQUENCE</scope>
    <source>
        <strain evidence="1">CBHHK002</strain>
    </source>
</reference>
<protein>
    <submittedName>
        <fullName evidence="1">Uncharacterized protein</fullName>
    </submittedName>
</protein>
<name>A0AAD6ZIE9_9AGAR</name>
<keyword evidence="2" id="KW-1185">Reference proteome</keyword>
<proteinExistence type="predicted"/>
<accession>A0AAD6ZIE9</accession>
<organism evidence="1 2">
    <name type="scientific">Mycena albidolilacea</name>
    <dbReference type="NCBI Taxonomy" id="1033008"/>
    <lineage>
        <taxon>Eukaryota</taxon>
        <taxon>Fungi</taxon>
        <taxon>Dikarya</taxon>
        <taxon>Basidiomycota</taxon>
        <taxon>Agaricomycotina</taxon>
        <taxon>Agaricomycetes</taxon>
        <taxon>Agaricomycetidae</taxon>
        <taxon>Agaricales</taxon>
        <taxon>Marasmiineae</taxon>
        <taxon>Mycenaceae</taxon>
        <taxon>Mycena</taxon>
    </lineage>
</organism>
<dbReference type="Proteomes" id="UP001218218">
    <property type="component" value="Unassembled WGS sequence"/>
</dbReference>
<evidence type="ECO:0000313" key="1">
    <source>
        <dbReference type="EMBL" id="KAJ7323635.1"/>
    </source>
</evidence>
<gene>
    <name evidence="1" type="ORF">DFH08DRAFT_1085399</name>
</gene>
<dbReference type="EMBL" id="JARIHO010000046">
    <property type="protein sequence ID" value="KAJ7323635.1"/>
    <property type="molecule type" value="Genomic_DNA"/>
</dbReference>
<dbReference type="AlphaFoldDB" id="A0AAD6ZIE9"/>
<comment type="caution">
    <text evidence="1">The sequence shown here is derived from an EMBL/GenBank/DDBJ whole genome shotgun (WGS) entry which is preliminary data.</text>
</comment>